<keyword evidence="3" id="KW-1185">Reference proteome</keyword>
<gene>
    <name evidence="2" type="ORF">HFQ13_08315</name>
</gene>
<keyword evidence="1" id="KW-0472">Membrane</keyword>
<evidence type="ECO:0000256" key="1">
    <source>
        <dbReference type="SAM" id="Phobius"/>
    </source>
</evidence>
<feature type="transmembrane region" description="Helical" evidence="1">
    <location>
        <begin position="20"/>
        <end position="39"/>
    </location>
</feature>
<reference evidence="2" key="1">
    <citation type="journal article" date="2021" name="ISME J.">
        <title>Genomic evolution of the class Acidithiobacillia: deep-branching Proteobacteria living in extreme acidic conditions.</title>
        <authorList>
            <person name="Moya-Beltran A."/>
            <person name="Beard S."/>
            <person name="Rojas-Villalobos C."/>
            <person name="Issotta F."/>
            <person name="Gallardo Y."/>
            <person name="Ulloa R."/>
            <person name="Giaveno A."/>
            <person name="Degli Esposti M."/>
            <person name="Johnson D.B."/>
            <person name="Quatrini R."/>
        </authorList>
    </citation>
    <scope>NUCLEOTIDE SEQUENCE</scope>
    <source>
        <strain evidence="2">VAN18-1</strain>
    </source>
</reference>
<accession>A0AAE2YPZ7</accession>
<dbReference type="EMBL" id="JAAXYO010000115">
    <property type="protein sequence ID" value="MBU2788207.1"/>
    <property type="molecule type" value="Genomic_DNA"/>
</dbReference>
<sequence>MSIAPKQARQDHLLRPASLLLFILVVLAVVFAVAWQYGWHGRLAFQESAADAQAQIEGARLMLRSGQYRGAERQLQPLLCNSAHPKYRDARILQWQIAKTEAMAQKSGSPARAHALYALRPMLRSLYALDSWSAAQWRGFAHDAFAIGAYSMSAQAWMAAAQADPDRALADRKAAADAWAAGGDPARGGQILLDLAAQSRDPDQAESLLVEGLRWIEGGAGAKAALVAGQAAMQRHPEWWQKRDLVLLLAHLALSAGRPKLAAQWLHAELLRGTARNKS</sequence>
<protein>
    <recommendedName>
        <fullName evidence="4">Tetratricopeptide repeat-like domain-containing protein</fullName>
    </recommendedName>
</protein>
<proteinExistence type="predicted"/>
<keyword evidence="1" id="KW-0812">Transmembrane</keyword>
<evidence type="ECO:0008006" key="4">
    <source>
        <dbReference type="Google" id="ProtNLM"/>
    </source>
</evidence>
<dbReference type="Proteomes" id="UP001197378">
    <property type="component" value="Unassembled WGS sequence"/>
</dbReference>
<name>A0AAE2YPZ7_9PROT</name>
<comment type="caution">
    <text evidence="2">The sequence shown here is derived from an EMBL/GenBank/DDBJ whole genome shotgun (WGS) entry which is preliminary data.</text>
</comment>
<evidence type="ECO:0000313" key="3">
    <source>
        <dbReference type="Proteomes" id="UP001197378"/>
    </source>
</evidence>
<organism evidence="2 3">
    <name type="scientific">Igneacidithiobacillus copahuensis</name>
    <dbReference type="NCBI Taxonomy" id="2724909"/>
    <lineage>
        <taxon>Bacteria</taxon>
        <taxon>Pseudomonadati</taxon>
        <taxon>Pseudomonadota</taxon>
        <taxon>Acidithiobacillia</taxon>
        <taxon>Acidithiobacillales</taxon>
        <taxon>Acidithiobacillaceae</taxon>
        <taxon>Igneacidithiobacillus</taxon>
    </lineage>
</organism>
<evidence type="ECO:0000313" key="2">
    <source>
        <dbReference type="EMBL" id="MBU2788207.1"/>
    </source>
</evidence>
<dbReference type="AlphaFoldDB" id="A0AAE2YPZ7"/>
<keyword evidence="1" id="KW-1133">Transmembrane helix</keyword>